<reference evidence="3 4" key="1">
    <citation type="journal article" date="2015" name="Fungal Genet. Biol.">
        <title>Evolution of novel wood decay mechanisms in Agaricales revealed by the genome sequences of Fistulina hepatica and Cylindrobasidium torrendii.</title>
        <authorList>
            <person name="Floudas D."/>
            <person name="Held B.W."/>
            <person name="Riley R."/>
            <person name="Nagy L.G."/>
            <person name="Koehler G."/>
            <person name="Ransdell A.S."/>
            <person name="Younus H."/>
            <person name="Chow J."/>
            <person name="Chiniquy J."/>
            <person name="Lipzen A."/>
            <person name="Tritt A."/>
            <person name="Sun H."/>
            <person name="Haridas S."/>
            <person name="LaButti K."/>
            <person name="Ohm R.A."/>
            <person name="Kues U."/>
            <person name="Blanchette R.A."/>
            <person name="Grigoriev I.V."/>
            <person name="Minto R.E."/>
            <person name="Hibbett D.S."/>
        </authorList>
    </citation>
    <scope>NUCLEOTIDE SEQUENCE [LARGE SCALE GENOMIC DNA]</scope>
    <source>
        <strain evidence="3 4">FP15055 ss-10</strain>
    </source>
</reference>
<dbReference type="Gene3D" id="2.40.40.10">
    <property type="entry name" value="RlpA-like domain"/>
    <property type="match status" value="1"/>
</dbReference>
<dbReference type="InterPro" id="IPR036908">
    <property type="entry name" value="RlpA-like_sf"/>
</dbReference>
<dbReference type="OrthoDB" id="623670at2759"/>
<protein>
    <recommendedName>
        <fullName evidence="5">RlpA-like protein double-psi beta-barrel domain-containing protein</fullName>
    </recommendedName>
</protein>
<evidence type="ECO:0000256" key="2">
    <source>
        <dbReference type="SAM" id="SignalP"/>
    </source>
</evidence>
<name>A0A0D7BD24_9AGAR</name>
<dbReference type="STRING" id="1314674.A0A0D7BD24"/>
<accession>A0A0D7BD24</accession>
<sequence>MSSFTALLTLSLCVLFSVLQAVVAVPVAASAPSKRGLSGTATYFAVGLGACGDTNVDSDWIVALATNTYAGGSHCNQNVVITDNSSGKTATATVKDECPSCADGDLDMSQSLFEYFRGSTADGVFDMSWDFA</sequence>
<organism evidence="3 4">
    <name type="scientific">Cylindrobasidium torrendii FP15055 ss-10</name>
    <dbReference type="NCBI Taxonomy" id="1314674"/>
    <lineage>
        <taxon>Eukaryota</taxon>
        <taxon>Fungi</taxon>
        <taxon>Dikarya</taxon>
        <taxon>Basidiomycota</taxon>
        <taxon>Agaricomycotina</taxon>
        <taxon>Agaricomycetes</taxon>
        <taxon>Agaricomycetidae</taxon>
        <taxon>Agaricales</taxon>
        <taxon>Marasmiineae</taxon>
        <taxon>Physalacriaceae</taxon>
        <taxon>Cylindrobasidium</taxon>
    </lineage>
</organism>
<proteinExistence type="predicted"/>
<feature type="chain" id="PRO_5002317273" description="RlpA-like protein double-psi beta-barrel domain-containing protein" evidence="2">
    <location>
        <begin position="25"/>
        <end position="132"/>
    </location>
</feature>
<dbReference type="PANTHER" id="PTHR31836">
    <property type="match status" value="1"/>
</dbReference>
<dbReference type="EMBL" id="KN880510">
    <property type="protein sequence ID" value="KIY68069.1"/>
    <property type="molecule type" value="Genomic_DNA"/>
</dbReference>
<dbReference type="AlphaFoldDB" id="A0A0D7BD24"/>
<keyword evidence="4" id="KW-1185">Reference proteome</keyword>
<feature type="signal peptide" evidence="2">
    <location>
        <begin position="1"/>
        <end position="24"/>
    </location>
</feature>
<dbReference type="InterPro" id="IPR051477">
    <property type="entry name" value="Expansin_CellWall"/>
</dbReference>
<keyword evidence="1 2" id="KW-0732">Signal</keyword>
<evidence type="ECO:0000313" key="4">
    <source>
        <dbReference type="Proteomes" id="UP000054007"/>
    </source>
</evidence>
<gene>
    <name evidence="3" type="ORF">CYLTODRAFT_395906</name>
</gene>
<evidence type="ECO:0000256" key="1">
    <source>
        <dbReference type="ARBA" id="ARBA00022729"/>
    </source>
</evidence>
<dbReference type="CDD" id="cd22191">
    <property type="entry name" value="DPBB_RlpA_EXP_N-like"/>
    <property type="match status" value="1"/>
</dbReference>
<dbReference type="Proteomes" id="UP000054007">
    <property type="component" value="Unassembled WGS sequence"/>
</dbReference>
<evidence type="ECO:0000313" key="3">
    <source>
        <dbReference type="EMBL" id="KIY68069.1"/>
    </source>
</evidence>
<dbReference type="PANTHER" id="PTHR31836:SF28">
    <property type="entry name" value="SRCR DOMAIN-CONTAINING PROTEIN-RELATED"/>
    <property type="match status" value="1"/>
</dbReference>
<evidence type="ECO:0008006" key="5">
    <source>
        <dbReference type="Google" id="ProtNLM"/>
    </source>
</evidence>
<dbReference type="SUPFAM" id="SSF50685">
    <property type="entry name" value="Barwin-like endoglucanases"/>
    <property type="match status" value="1"/>
</dbReference>